<proteinExistence type="predicted"/>
<dbReference type="EMBL" id="BAAAYU010000001">
    <property type="protein sequence ID" value="GAA3626054.1"/>
    <property type="molecule type" value="Genomic_DNA"/>
</dbReference>
<dbReference type="Proteomes" id="UP001501697">
    <property type="component" value="Unassembled WGS sequence"/>
</dbReference>
<name>A0ABP7A6Q7_9MICO</name>
<evidence type="ECO:0000313" key="2">
    <source>
        <dbReference type="Proteomes" id="UP001501697"/>
    </source>
</evidence>
<keyword evidence="2" id="KW-1185">Reference proteome</keyword>
<dbReference type="RefSeq" id="WP_344736330.1">
    <property type="nucleotide sequence ID" value="NZ_BAAAYU010000001.1"/>
</dbReference>
<organism evidence="1 2">
    <name type="scientific">Microbacterium awajiense</name>
    <dbReference type="NCBI Taxonomy" id="415214"/>
    <lineage>
        <taxon>Bacteria</taxon>
        <taxon>Bacillati</taxon>
        <taxon>Actinomycetota</taxon>
        <taxon>Actinomycetes</taxon>
        <taxon>Micrococcales</taxon>
        <taxon>Microbacteriaceae</taxon>
        <taxon>Microbacterium</taxon>
    </lineage>
</organism>
<comment type="caution">
    <text evidence="1">The sequence shown here is derived from an EMBL/GenBank/DDBJ whole genome shotgun (WGS) entry which is preliminary data.</text>
</comment>
<evidence type="ECO:0000313" key="1">
    <source>
        <dbReference type="EMBL" id="GAA3626054.1"/>
    </source>
</evidence>
<gene>
    <name evidence="1" type="ORF">GCM10022200_05510</name>
</gene>
<accession>A0ABP7A6Q7</accession>
<evidence type="ECO:0008006" key="3">
    <source>
        <dbReference type="Google" id="ProtNLM"/>
    </source>
</evidence>
<reference evidence="2" key="1">
    <citation type="journal article" date="2019" name="Int. J. Syst. Evol. Microbiol.">
        <title>The Global Catalogue of Microorganisms (GCM) 10K type strain sequencing project: providing services to taxonomists for standard genome sequencing and annotation.</title>
        <authorList>
            <consortium name="The Broad Institute Genomics Platform"/>
            <consortium name="The Broad Institute Genome Sequencing Center for Infectious Disease"/>
            <person name="Wu L."/>
            <person name="Ma J."/>
        </authorList>
    </citation>
    <scope>NUCLEOTIDE SEQUENCE [LARGE SCALE GENOMIC DNA]</scope>
    <source>
        <strain evidence="2">JCM 16544</strain>
    </source>
</reference>
<protein>
    <recommendedName>
        <fullName evidence="3">PhiRv1 phage protein</fullName>
    </recommendedName>
</protein>
<sequence length="70" mass="7391">MPRSGTPLAATSSAVAVASRRRDPVALIEARRNHAAVKLEDYITRVVAEAPPLTTAQRERLAALLTGGAQ</sequence>